<evidence type="ECO:0000313" key="3">
    <source>
        <dbReference type="Proteomes" id="UP000661649"/>
    </source>
</evidence>
<dbReference type="EMBL" id="JACRTP010000001">
    <property type="protein sequence ID" value="MBC8627609.1"/>
    <property type="molecule type" value="Genomic_DNA"/>
</dbReference>
<evidence type="ECO:0000313" key="2">
    <source>
        <dbReference type="EMBL" id="MBC8627609.1"/>
    </source>
</evidence>
<gene>
    <name evidence="2" type="ORF">H8712_03055</name>
</gene>
<sequence>MYYEFYIDVFFVVNLVMDFFILQLVNRMILGAANPLRSLAGAVLGAVGSGVILFLPFSSWKIRGLISYGILAPLMVMAGCGTKNKNVFWMELLGFYGCSALAGGIFLAFPKIAARGIITFLALSSVTYWMLVISIRLLKYLNGKRSTLCQIQIRAGKRQIKVKGLYDTGNQLWDSLLKKPVCVIEYQAFTGLLSEPQKKAFDALIMRTQNASDSLTESLICFEPHFICFLSVGTKRGSLLVVTVDEMSVERRERRVSVKKPVLALVKQDMSVDKTFQMIINPEVFDS</sequence>
<name>A0ABR7P8I5_9FIRM</name>
<reference evidence="2 3" key="1">
    <citation type="submission" date="2020-08" db="EMBL/GenBank/DDBJ databases">
        <title>Genome public.</title>
        <authorList>
            <person name="Liu C."/>
            <person name="Sun Q."/>
        </authorList>
    </citation>
    <scope>NUCLEOTIDE SEQUENCE [LARGE SCALE GENOMIC DNA]</scope>
    <source>
        <strain evidence="2 3">3_YM_SP_D4_24.mj</strain>
    </source>
</reference>
<comment type="caution">
    <text evidence="2">The sequence shown here is derived from an EMBL/GenBank/DDBJ whole genome shotgun (WGS) entry which is preliminary data.</text>
</comment>
<feature type="transmembrane region" description="Helical" evidence="1">
    <location>
        <begin position="6"/>
        <end position="26"/>
    </location>
</feature>
<evidence type="ECO:0000256" key="1">
    <source>
        <dbReference type="SAM" id="Phobius"/>
    </source>
</evidence>
<dbReference type="Pfam" id="PF03419">
    <property type="entry name" value="Peptidase_U4"/>
    <property type="match status" value="1"/>
</dbReference>
<dbReference type="InterPro" id="IPR005081">
    <property type="entry name" value="SpoIIGA"/>
</dbReference>
<feature type="transmembrane region" description="Helical" evidence="1">
    <location>
        <begin position="38"/>
        <end position="56"/>
    </location>
</feature>
<keyword evidence="1" id="KW-0812">Transmembrane</keyword>
<dbReference type="Proteomes" id="UP000661649">
    <property type="component" value="Unassembled WGS sequence"/>
</dbReference>
<proteinExistence type="predicted"/>
<feature type="transmembrane region" description="Helical" evidence="1">
    <location>
        <begin position="116"/>
        <end position="138"/>
    </location>
</feature>
<keyword evidence="1" id="KW-0472">Membrane</keyword>
<keyword evidence="1" id="KW-1133">Transmembrane helix</keyword>
<protein>
    <submittedName>
        <fullName evidence="2">Sigma-E processing peptidase SpoIIGA</fullName>
    </submittedName>
</protein>
<feature type="transmembrane region" description="Helical" evidence="1">
    <location>
        <begin position="92"/>
        <end position="110"/>
    </location>
</feature>
<dbReference type="RefSeq" id="WP_117455383.1">
    <property type="nucleotide sequence ID" value="NZ_DAWEED010000005.1"/>
</dbReference>
<accession>A0ABR7P8I5</accession>
<feature type="transmembrane region" description="Helical" evidence="1">
    <location>
        <begin position="62"/>
        <end position="80"/>
    </location>
</feature>
<keyword evidence="3" id="KW-1185">Reference proteome</keyword>
<organism evidence="2 3">
    <name type="scientific">Blautia stercoris</name>
    <dbReference type="NCBI Taxonomy" id="871664"/>
    <lineage>
        <taxon>Bacteria</taxon>
        <taxon>Bacillati</taxon>
        <taxon>Bacillota</taxon>
        <taxon>Clostridia</taxon>
        <taxon>Lachnospirales</taxon>
        <taxon>Lachnospiraceae</taxon>
        <taxon>Blautia</taxon>
    </lineage>
</organism>